<evidence type="ECO:0000259" key="9">
    <source>
        <dbReference type="Pfam" id="PF05848"/>
    </source>
</evidence>
<evidence type="ECO:0000256" key="3">
    <source>
        <dbReference type="ARBA" id="ARBA00022491"/>
    </source>
</evidence>
<dbReference type="GO" id="GO:0003677">
    <property type="term" value="F:DNA binding"/>
    <property type="evidence" value="ECO:0007669"/>
    <property type="project" value="UniProtKB-UniRule"/>
</dbReference>
<keyword evidence="12" id="KW-1185">Reference proteome</keyword>
<feature type="domain" description="CtsR C-terminal dimerization" evidence="10">
    <location>
        <begin position="77"/>
        <end position="148"/>
    </location>
</feature>
<dbReference type="FunFam" id="3.30.56.130:FF:000001">
    <property type="entry name" value="Transcriptional regulator CtsR"/>
    <property type="match status" value="1"/>
</dbReference>
<evidence type="ECO:0000256" key="7">
    <source>
        <dbReference type="ARBA" id="ARBA00023163"/>
    </source>
</evidence>
<dbReference type="InterPro" id="IPR041473">
    <property type="entry name" value="CtsR_C"/>
</dbReference>
<evidence type="ECO:0000256" key="2">
    <source>
        <dbReference type="ARBA" id="ARBA00014129"/>
    </source>
</evidence>
<keyword evidence="3 8" id="KW-0678">Repressor</keyword>
<comment type="similarity">
    <text evidence="1 8">Belongs to the CtsR family.</text>
</comment>
<keyword evidence="7 8" id="KW-0804">Transcription</keyword>
<dbReference type="Pfam" id="PF17727">
    <property type="entry name" value="CtsR_C"/>
    <property type="match status" value="1"/>
</dbReference>
<dbReference type="Gene3D" id="3.30.56.130">
    <property type="entry name" value="Transcriptional regulator CtsR, winged HTH domain"/>
    <property type="match status" value="1"/>
</dbReference>
<name>A0A1N7LEF6_9BACL</name>
<reference evidence="12" key="1">
    <citation type="submission" date="2017-01" db="EMBL/GenBank/DDBJ databases">
        <authorList>
            <person name="Varghese N."/>
            <person name="Submissions S."/>
        </authorList>
    </citation>
    <scope>NUCLEOTIDE SEQUENCE [LARGE SCALE GENOMIC DNA]</scope>
    <source>
        <strain evidence="12">DSM 16176</strain>
    </source>
</reference>
<evidence type="ECO:0000313" key="11">
    <source>
        <dbReference type="EMBL" id="SIS72219.1"/>
    </source>
</evidence>
<dbReference type="InterPro" id="IPR040465">
    <property type="entry name" value="CtsR_N"/>
</dbReference>
<feature type="domain" description="CtsR N-terminal HTH" evidence="9">
    <location>
        <begin position="4"/>
        <end position="75"/>
    </location>
</feature>
<keyword evidence="5" id="KW-0346">Stress response</keyword>
<dbReference type="Gene3D" id="1.10.1200.150">
    <property type="entry name" value="Transcriptional regulator CtsR, C-terminal domain"/>
    <property type="match status" value="1"/>
</dbReference>
<dbReference type="Pfam" id="PF05848">
    <property type="entry name" value="CtsR"/>
    <property type="match status" value="1"/>
</dbReference>
<sequence>MASNISDIIEAYLKRLMEESGLDVIEIQRNELAEQFHCVPSQINYVISTRFTTDHGYIVESKRGGGGYIRIRRVKLDKDHLLWDVLRSLGDEVSQSASEALVERLHRDGWLTDREASLIQAMLRREVLALELPYRDRLRAKLLASALQALAAHRKT</sequence>
<accession>A0A1N7LEF6</accession>
<dbReference type="InterPro" id="IPR008463">
    <property type="entry name" value="CtsR"/>
</dbReference>
<dbReference type="Proteomes" id="UP000186156">
    <property type="component" value="Unassembled WGS sequence"/>
</dbReference>
<keyword evidence="4 8" id="KW-0805">Transcription regulation</keyword>
<dbReference type="AlphaFoldDB" id="A0A1N7LEF6"/>
<evidence type="ECO:0000256" key="6">
    <source>
        <dbReference type="ARBA" id="ARBA00023125"/>
    </source>
</evidence>
<evidence type="ECO:0000256" key="8">
    <source>
        <dbReference type="PIRNR" id="PIRNR010607"/>
    </source>
</evidence>
<evidence type="ECO:0000256" key="1">
    <source>
        <dbReference type="ARBA" id="ARBA00010189"/>
    </source>
</evidence>
<evidence type="ECO:0000313" key="12">
    <source>
        <dbReference type="Proteomes" id="UP000186156"/>
    </source>
</evidence>
<evidence type="ECO:0000256" key="4">
    <source>
        <dbReference type="ARBA" id="ARBA00023015"/>
    </source>
</evidence>
<dbReference type="InterPro" id="IPR041908">
    <property type="entry name" value="CtsR_C_sf"/>
</dbReference>
<dbReference type="OrthoDB" id="1680813at2"/>
<protein>
    <recommendedName>
        <fullName evidence="2 8">Transcriptional regulator CtsR</fullName>
    </recommendedName>
</protein>
<gene>
    <name evidence="11" type="ORF">SAMN05421799_10389</name>
</gene>
<dbReference type="STRING" id="252246.SAMN05421799_10389"/>
<dbReference type="PIRSF" id="PIRSF010607">
    <property type="entry name" value="Txn_repr_CtsR"/>
    <property type="match status" value="1"/>
</dbReference>
<proteinExistence type="inferred from homology"/>
<dbReference type="RefSeq" id="WP_076345581.1">
    <property type="nucleotide sequence ID" value="NZ_FTOO01000003.1"/>
</dbReference>
<dbReference type="InterPro" id="IPR041902">
    <property type="entry name" value="CtsR_N_sf"/>
</dbReference>
<dbReference type="EMBL" id="FTOO01000003">
    <property type="protein sequence ID" value="SIS72219.1"/>
    <property type="molecule type" value="Genomic_DNA"/>
</dbReference>
<dbReference type="GO" id="GO:0006355">
    <property type="term" value="P:regulation of DNA-templated transcription"/>
    <property type="evidence" value="ECO:0007669"/>
    <property type="project" value="UniProtKB-UniRule"/>
</dbReference>
<keyword evidence="6 8" id="KW-0238">DNA-binding</keyword>
<organism evidence="11 12">
    <name type="scientific">Alicyclobacillus vulcanalis</name>
    <dbReference type="NCBI Taxonomy" id="252246"/>
    <lineage>
        <taxon>Bacteria</taxon>
        <taxon>Bacillati</taxon>
        <taxon>Bacillota</taxon>
        <taxon>Bacilli</taxon>
        <taxon>Bacillales</taxon>
        <taxon>Alicyclobacillaceae</taxon>
        <taxon>Alicyclobacillus</taxon>
    </lineage>
</organism>
<evidence type="ECO:0000259" key="10">
    <source>
        <dbReference type="Pfam" id="PF17727"/>
    </source>
</evidence>
<evidence type="ECO:0000256" key="5">
    <source>
        <dbReference type="ARBA" id="ARBA00023016"/>
    </source>
</evidence>